<gene>
    <name evidence="2" type="ORF">PTI97_01925</name>
</gene>
<evidence type="ECO:0000256" key="1">
    <source>
        <dbReference type="SAM" id="Phobius"/>
    </source>
</evidence>
<dbReference type="RefSeq" id="WP_026824370.1">
    <property type="nucleotide sequence ID" value="NZ_CP118099.1"/>
</dbReference>
<reference evidence="2 3" key="1">
    <citation type="submission" date="2023-02" db="EMBL/GenBank/DDBJ databases">
        <title>A bacterium isolated from plastisphere.</title>
        <authorList>
            <person name="Sun Y."/>
        </authorList>
    </citation>
    <scope>NUCLEOTIDE SEQUENCE [LARGE SCALE GENOMIC DNA]</scope>
    <source>
        <strain evidence="3">a-1</strain>
    </source>
</reference>
<dbReference type="EMBL" id="CP118099">
    <property type="protein sequence ID" value="WDH76311.1"/>
    <property type="molecule type" value="Genomic_DNA"/>
</dbReference>
<sequence length="156" mass="17932">MNKRDQMRELTAFDESGKWTVSMMSGALALMLFFAVEKGWISLAGVLLISEIAALPAWKSAWDRESIKKRYLKSREAKRLAHWNSVTGLIGYPFVIVFLYFTVSGQISTLAFFVTIAVLIPSSMMLHRLYECHMVRLDENYVTERELKEEQKWGSA</sequence>
<organism evidence="2 3">
    <name type="scientific">Exiguobacterium marinum</name>
    <dbReference type="NCBI Taxonomy" id="273528"/>
    <lineage>
        <taxon>Bacteria</taxon>
        <taxon>Bacillati</taxon>
        <taxon>Bacillota</taxon>
        <taxon>Bacilli</taxon>
        <taxon>Bacillales</taxon>
        <taxon>Bacillales Family XII. Incertae Sedis</taxon>
        <taxon>Exiguobacterium</taxon>
    </lineage>
</organism>
<feature type="transmembrane region" description="Helical" evidence="1">
    <location>
        <begin position="16"/>
        <end position="34"/>
    </location>
</feature>
<feature type="transmembrane region" description="Helical" evidence="1">
    <location>
        <begin position="40"/>
        <end position="59"/>
    </location>
</feature>
<keyword evidence="3" id="KW-1185">Reference proteome</keyword>
<proteinExistence type="predicted"/>
<keyword evidence="1" id="KW-1133">Transmembrane helix</keyword>
<keyword evidence="1" id="KW-0812">Transmembrane</keyword>
<keyword evidence="1" id="KW-0472">Membrane</keyword>
<evidence type="ECO:0008006" key="4">
    <source>
        <dbReference type="Google" id="ProtNLM"/>
    </source>
</evidence>
<protein>
    <recommendedName>
        <fullName evidence="4">Zincin peptidase</fullName>
    </recommendedName>
</protein>
<feature type="transmembrane region" description="Helical" evidence="1">
    <location>
        <begin position="107"/>
        <end position="126"/>
    </location>
</feature>
<evidence type="ECO:0000313" key="3">
    <source>
        <dbReference type="Proteomes" id="UP001213680"/>
    </source>
</evidence>
<evidence type="ECO:0000313" key="2">
    <source>
        <dbReference type="EMBL" id="WDH76311.1"/>
    </source>
</evidence>
<feature type="transmembrane region" description="Helical" evidence="1">
    <location>
        <begin position="80"/>
        <end position="101"/>
    </location>
</feature>
<name>A0ABY7WZL6_9BACL</name>
<dbReference type="Proteomes" id="UP001213680">
    <property type="component" value="Chromosome"/>
</dbReference>
<accession>A0ABY7WZL6</accession>